<evidence type="ECO:0000313" key="2">
    <source>
        <dbReference type="Proteomes" id="UP001642483"/>
    </source>
</evidence>
<dbReference type="EMBL" id="CAWYQH010000141">
    <property type="protein sequence ID" value="CAK8694230.1"/>
    <property type="molecule type" value="Genomic_DNA"/>
</dbReference>
<name>A0ABP0GVF9_CLALP</name>
<evidence type="ECO:0000313" key="1">
    <source>
        <dbReference type="EMBL" id="CAK8694230.1"/>
    </source>
</evidence>
<reference evidence="1 2" key="1">
    <citation type="submission" date="2024-02" db="EMBL/GenBank/DDBJ databases">
        <authorList>
            <person name="Daric V."/>
            <person name="Darras S."/>
        </authorList>
    </citation>
    <scope>NUCLEOTIDE SEQUENCE [LARGE SCALE GENOMIC DNA]</scope>
</reference>
<dbReference type="Proteomes" id="UP001642483">
    <property type="component" value="Unassembled WGS sequence"/>
</dbReference>
<organism evidence="1 2">
    <name type="scientific">Clavelina lepadiformis</name>
    <name type="common">Light-bulb sea squirt</name>
    <name type="synonym">Ascidia lepadiformis</name>
    <dbReference type="NCBI Taxonomy" id="159417"/>
    <lineage>
        <taxon>Eukaryota</taxon>
        <taxon>Metazoa</taxon>
        <taxon>Chordata</taxon>
        <taxon>Tunicata</taxon>
        <taxon>Ascidiacea</taxon>
        <taxon>Aplousobranchia</taxon>
        <taxon>Clavelinidae</taxon>
        <taxon>Clavelina</taxon>
    </lineage>
</organism>
<dbReference type="Pfam" id="PF05458">
    <property type="entry name" value="Siva"/>
    <property type="match status" value="1"/>
</dbReference>
<evidence type="ECO:0008006" key="3">
    <source>
        <dbReference type="Google" id="ProtNLM"/>
    </source>
</evidence>
<keyword evidence="2" id="KW-1185">Reference proteome</keyword>
<sequence>MTKRRNPWHDESPFQLKTHISTREVAYGIDGGQYKNQIYGYTKQLMLNGAKEFYAKPCLSEVGNIENNSSVMNSEDSQQSQKMITSYYAKSSSKHKCSKSAKIKTGAMKFCDHENSSPCHCTFCSNMICINCRQICHQCQLPFCSVCSVLCYDSNIEFAICLSCKT</sequence>
<dbReference type="PANTHER" id="PTHR14365:SF1">
    <property type="entry name" value="APOPTOSIS REGULATORY PROTEIN SIVA"/>
    <property type="match status" value="1"/>
</dbReference>
<gene>
    <name evidence="1" type="ORF">CVLEPA_LOCUS27616</name>
</gene>
<proteinExistence type="predicted"/>
<dbReference type="InterPro" id="IPR022773">
    <property type="entry name" value="Siva"/>
</dbReference>
<dbReference type="PANTHER" id="PTHR14365">
    <property type="entry name" value="APOPTOSIS REGULATORY PROTEIN SIVA"/>
    <property type="match status" value="1"/>
</dbReference>
<accession>A0ABP0GVF9</accession>
<comment type="caution">
    <text evidence="1">The sequence shown here is derived from an EMBL/GenBank/DDBJ whole genome shotgun (WGS) entry which is preliminary data.</text>
</comment>
<protein>
    <recommendedName>
        <fullName evidence="3">Apoptosis regulatory protein Siva</fullName>
    </recommendedName>
</protein>